<dbReference type="PANTHER" id="PTHR22600">
    <property type="entry name" value="BETA-HEXOSAMINIDASE"/>
    <property type="match status" value="1"/>
</dbReference>
<keyword evidence="4" id="KW-0378">Hydrolase</keyword>
<feature type="domain" description="Glycoside hydrolase family 20 catalytic" evidence="6">
    <location>
        <begin position="147"/>
        <end position="473"/>
    </location>
</feature>
<name>A0ABX8GWU8_9BACT</name>
<dbReference type="CDD" id="cd06563">
    <property type="entry name" value="GH20_chitobiase-like"/>
    <property type="match status" value="1"/>
</dbReference>
<evidence type="ECO:0000313" key="8">
    <source>
        <dbReference type="EMBL" id="QWG07894.1"/>
    </source>
</evidence>
<keyword evidence="9" id="KW-1185">Reference proteome</keyword>
<dbReference type="InterPro" id="IPR017853">
    <property type="entry name" value="GH"/>
</dbReference>
<dbReference type="Pfam" id="PF02838">
    <property type="entry name" value="Glyco_hydro_20b"/>
    <property type="match status" value="1"/>
</dbReference>
<dbReference type="PRINTS" id="PR00738">
    <property type="entry name" value="GLHYDRLASE20"/>
</dbReference>
<comment type="similarity">
    <text evidence="2">Belongs to the glycosyl hydrolase 20 family.</text>
</comment>
<evidence type="ECO:0000256" key="2">
    <source>
        <dbReference type="ARBA" id="ARBA00006285"/>
    </source>
</evidence>
<dbReference type="InterPro" id="IPR015883">
    <property type="entry name" value="Glyco_hydro_20_cat"/>
</dbReference>
<feature type="domain" description="Beta-hexosaminidase bacterial type N-terminal" evidence="7">
    <location>
        <begin position="26"/>
        <end position="143"/>
    </location>
</feature>
<organism evidence="8 9">
    <name type="scientific">Flammeovirga kamogawensis</name>
    <dbReference type="NCBI Taxonomy" id="373891"/>
    <lineage>
        <taxon>Bacteria</taxon>
        <taxon>Pseudomonadati</taxon>
        <taxon>Bacteroidota</taxon>
        <taxon>Cytophagia</taxon>
        <taxon>Cytophagales</taxon>
        <taxon>Flammeovirgaceae</taxon>
        <taxon>Flammeovirga</taxon>
    </lineage>
</organism>
<dbReference type="PANTHER" id="PTHR22600:SF57">
    <property type="entry name" value="BETA-N-ACETYLHEXOSAMINIDASE"/>
    <property type="match status" value="1"/>
</dbReference>
<dbReference type="InterPro" id="IPR015882">
    <property type="entry name" value="HEX_bac_N"/>
</dbReference>
<dbReference type="RefSeq" id="WP_144075276.1">
    <property type="nucleotide sequence ID" value="NZ_CP076128.1"/>
</dbReference>
<dbReference type="InterPro" id="IPR029018">
    <property type="entry name" value="Hex-like_dom2"/>
</dbReference>
<dbReference type="EMBL" id="CP076128">
    <property type="protein sequence ID" value="QWG07894.1"/>
    <property type="molecule type" value="Genomic_DNA"/>
</dbReference>
<evidence type="ECO:0000313" key="9">
    <source>
        <dbReference type="Proteomes" id="UP000682802"/>
    </source>
</evidence>
<evidence type="ECO:0000259" key="7">
    <source>
        <dbReference type="Pfam" id="PF02838"/>
    </source>
</evidence>
<dbReference type="SUPFAM" id="SSF51445">
    <property type="entry name" value="(Trans)glycosidases"/>
    <property type="match status" value="1"/>
</dbReference>
<evidence type="ECO:0000256" key="1">
    <source>
        <dbReference type="ARBA" id="ARBA00001231"/>
    </source>
</evidence>
<evidence type="ECO:0000256" key="3">
    <source>
        <dbReference type="ARBA" id="ARBA00012663"/>
    </source>
</evidence>
<proteinExistence type="inferred from homology"/>
<dbReference type="Proteomes" id="UP000682802">
    <property type="component" value="Chromosome 1"/>
</dbReference>
<evidence type="ECO:0000256" key="4">
    <source>
        <dbReference type="ARBA" id="ARBA00022801"/>
    </source>
</evidence>
<dbReference type="Gene3D" id="3.30.379.10">
    <property type="entry name" value="Chitobiase/beta-hexosaminidase domain 2-like"/>
    <property type="match status" value="1"/>
</dbReference>
<dbReference type="EC" id="3.2.1.52" evidence="3"/>
<dbReference type="Gene3D" id="3.20.20.80">
    <property type="entry name" value="Glycosidases"/>
    <property type="match status" value="1"/>
</dbReference>
<evidence type="ECO:0000256" key="5">
    <source>
        <dbReference type="ARBA" id="ARBA00023295"/>
    </source>
</evidence>
<accession>A0ABX8GWU8</accession>
<dbReference type="PROSITE" id="PS51257">
    <property type="entry name" value="PROKAR_LIPOPROTEIN"/>
    <property type="match status" value="1"/>
</dbReference>
<reference evidence="8 9" key="1">
    <citation type="submission" date="2021-05" db="EMBL/GenBank/DDBJ databases">
        <title>Comparative genomic studies on the polysaccharide-degrading batcterial strains of the Flammeovirga genus.</title>
        <authorList>
            <person name="Zewei F."/>
            <person name="Zheng Z."/>
            <person name="Yu L."/>
            <person name="Ruyue G."/>
            <person name="Yanhong M."/>
            <person name="Yuanyuan C."/>
            <person name="Jingyan G."/>
            <person name="Wenjun H."/>
        </authorList>
    </citation>
    <scope>NUCLEOTIDE SEQUENCE [LARGE SCALE GENOMIC DNA]</scope>
    <source>
        <strain evidence="8 9">YS10</strain>
    </source>
</reference>
<protein>
    <recommendedName>
        <fullName evidence="3">beta-N-acetylhexosaminidase</fullName>
        <ecNumber evidence="3">3.2.1.52</ecNumber>
    </recommendedName>
</protein>
<dbReference type="Pfam" id="PF00728">
    <property type="entry name" value="Glyco_hydro_20"/>
    <property type="match status" value="1"/>
</dbReference>
<sequence length="736" mass="83367">MKLNLFTILIVTLLLGGCTEQKIDRPSLIPLPQNITWGDSFFKLKKGVTIAYQNNNSEKLGLSKFKTEVNELTGLLLKEVDIDGDITLQIDNNTKEIEAYTLDVSSNKIKITAGTERGLMYGLETLIQLISKSGEVPLVTISDTPKFAWRGMMLDVSRHFFTTDEIKEYLDLMAHYKMNKFHWHLTEDQGWRIEIKKYPKLTENSAWRTEKDGSKYGGFYTQEEIKDVVAYAQKRGIEVIPEIDMPGHMVAALASYPEYSCTGGPFEVWNDWGVNMDVLCAGNEDTYTFIENILEEVMPLFPSNYMHIGGDECPKDRWKECDKCQAKIKKEGLVDEHQLQSFYIHQIEKIVNKNGKKMIGWDEILEGGLSETATVQLWRDFHDQDAVRKIALMGNDVIVSPTGMCYFDYDIETTDLEQVYNYNPIPKGLSPAIAKHIVGGECTLWSERIPNKERLDFQTFPRLLALSEALWTGTKEGGYPEFYDRVLGQYSFLDRKGVAFGPSSKVMNITTEEIDGRFTIAIEPLIEGVEIKYKPANSSSYIPYKSPITISSSGEIKFQGFRGDKPYGEEKKYTFILHKGNSAKINLSVPPSKKYACIGERTLIDSRIGSATSFKDGNWQGFVGSDVEATLTWNKPQTIKAIQVNAFEELGSWITLPKDVEFYYSTDGKDFKSLEKLGQENKEQKGQVWTKELQLVSKIENVKSIKVVYKSGGLLPKGHPGEGNSSYIFIDEIIVK</sequence>
<evidence type="ECO:0000259" key="6">
    <source>
        <dbReference type="Pfam" id="PF00728"/>
    </source>
</evidence>
<gene>
    <name evidence="8" type="ORF">KM029_02850</name>
</gene>
<dbReference type="SUPFAM" id="SSF55545">
    <property type="entry name" value="beta-N-acetylhexosaminidase-like domain"/>
    <property type="match status" value="1"/>
</dbReference>
<keyword evidence="5" id="KW-0326">Glycosidase</keyword>
<dbReference type="InterPro" id="IPR025705">
    <property type="entry name" value="Beta_hexosaminidase_sua/sub"/>
</dbReference>
<comment type="catalytic activity">
    <reaction evidence="1">
        <text>Hydrolysis of terminal non-reducing N-acetyl-D-hexosamine residues in N-acetyl-beta-D-hexosaminides.</text>
        <dbReference type="EC" id="3.2.1.52"/>
    </reaction>
</comment>